<dbReference type="Pfam" id="PF00027">
    <property type="entry name" value="cNMP_binding"/>
    <property type="match status" value="1"/>
</dbReference>
<evidence type="ECO:0000256" key="1">
    <source>
        <dbReference type="SAM" id="MobiDB-lite"/>
    </source>
</evidence>
<dbReference type="EMBL" id="BEYU01000154">
    <property type="protein sequence ID" value="GBG33369.1"/>
    <property type="molecule type" value="Genomic_DNA"/>
</dbReference>
<protein>
    <submittedName>
        <fullName evidence="4">cAMP-dependent protein kinase regulatory subunit</fullName>
    </submittedName>
</protein>
<name>A0A2R5GST1_9STRA</name>
<dbReference type="CDD" id="cd00038">
    <property type="entry name" value="CAP_ED"/>
    <property type="match status" value="1"/>
</dbReference>
<dbReference type="InterPro" id="IPR013536">
    <property type="entry name" value="WLM_dom"/>
</dbReference>
<feature type="compositionally biased region" description="Polar residues" evidence="1">
    <location>
        <begin position="16"/>
        <end position="26"/>
    </location>
</feature>
<dbReference type="InterPro" id="IPR000595">
    <property type="entry name" value="cNMP-bd_dom"/>
</dbReference>
<feature type="domain" description="Cyclic nucleotide-binding" evidence="2">
    <location>
        <begin position="118"/>
        <end position="219"/>
    </location>
</feature>
<organism evidence="4 5">
    <name type="scientific">Hondaea fermentalgiana</name>
    <dbReference type="NCBI Taxonomy" id="2315210"/>
    <lineage>
        <taxon>Eukaryota</taxon>
        <taxon>Sar</taxon>
        <taxon>Stramenopiles</taxon>
        <taxon>Bigyra</taxon>
        <taxon>Labyrinthulomycetes</taxon>
        <taxon>Thraustochytrida</taxon>
        <taxon>Thraustochytriidae</taxon>
        <taxon>Hondaea</taxon>
    </lineage>
</organism>
<dbReference type="Gene3D" id="2.60.120.10">
    <property type="entry name" value="Jelly Rolls"/>
    <property type="match status" value="2"/>
</dbReference>
<dbReference type="PRINTS" id="PR00103">
    <property type="entry name" value="CAMPKINASE"/>
</dbReference>
<sequence>MSIVLGEEQRKRTLSRRSLSNGASSRHLNRKDTEVSVISVEARRSQLEIMAAATGINSNNTDMDGQESSLHLSEEALESMRRDYVRKLSLEILSSTTHDTRTELHCDVLLELLKDDAFFKDLSDSVRRELCRVMGYKNLAPDMAVFRRGDPGDNFYVILSGSVAVYADEIEGMPLAELREGQGFGEMALAHDAPRNATIVTRDQTELLFIPKNEYRSILRKLQFKEYNEKTSCFKSLPHFRHWDNYALMGLSKVCKLITEPANKLMCRQGDVVSHIYIVKKGRCRLIKEIAVPRVKCRLGDAAKTGVARGGGGGSLEDAQALLDRVATTVEPLMKRHSWFVEKLQEMMPRKEGLLGMNVNRGAKILLKLRQGGGFMPFEQILDTMLHELVHMEIGPHNASFYKMWDELRSECERDFVSGAFTVANRGRDADDGEALHGLSAKERALRAAERRRQQQSTCIAIADGQDQDVALDDDPDLQVVEKPPSTTVDDAAHAEQRLAQKCPFGGAYSVV</sequence>
<evidence type="ECO:0000313" key="5">
    <source>
        <dbReference type="Proteomes" id="UP000241890"/>
    </source>
</evidence>
<dbReference type="PROSITE" id="PS51397">
    <property type="entry name" value="WLM"/>
    <property type="match status" value="1"/>
</dbReference>
<dbReference type="InterPro" id="IPR018490">
    <property type="entry name" value="cNMP-bd_dom_sf"/>
</dbReference>
<evidence type="ECO:0000313" key="4">
    <source>
        <dbReference type="EMBL" id="GBG33369.1"/>
    </source>
</evidence>
<dbReference type="Pfam" id="PF08325">
    <property type="entry name" value="WLM"/>
    <property type="match status" value="1"/>
</dbReference>
<dbReference type="InParanoid" id="A0A2R5GST1"/>
<feature type="domain" description="Cyclic nucleotide-binding" evidence="2">
    <location>
        <begin position="239"/>
        <end position="289"/>
    </location>
</feature>
<dbReference type="PANTHER" id="PTHR23011">
    <property type="entry name" value="CYCLIC NUCLEOTIDE-BINDING DOMAIN CONTAINING PROTEIN"/>
    <property type="match status" value="1"/>
</dbReference>
<comment type="caution">
    <text evidence="4">The sequence shown here is derived from an EMBL/GenBank/DDBJ whole genome shotgun (WGS) entry which is preliminary data.</text>
</comment>
<dbReference type="SMART" id="SM00100">
    <property type="entry name" value="cNMP"/>
    <property type="match status" value="2"/>
</dbReference>
<dbReference type="PANTHER" id="PTHR23011:SF28">
    <property type="entry name" value="CYCLIC NUCLEOTIDE-BINDING DOMAIN CONTAINING PROTEIN"/>
    <property type="match status" value="1"/>
</dbReference>
<reference evidence="4 5" key="1">
    <citation type="submission" date="2017-12" db="EMBL/GenBank/DDBJ databases">
        <title>Sequencing, de novo assembly and annotation of complete genome of a new Thraustochytrid species, strain FCC1311.</title>
        <authorList>
            <person name="Sedici K."/>
            <person name="Godart F."/>
            <person name="Aiese Cigliano R."/>
            <person name="Sanseverino W."/>
            <person name="Barakat M."/>
            <person name="Ortet P."/>
            <person name="Marechal E."/>
            <person name="Cagnac O."/>
            <person name="Amato A."/>
        </authorList>
    </citation>
    <scope>NUCLEOTIDE SEQUENCE [LARGE SCALE GENOMIC DNA]</scope>
</reference>
<feature type="domain" description="WLM" evidence="3">
    <location>
        <begin position="293"/>
        <end position="454"/>
    </location>
</feature>
<accession>A0A2R5GST1</accession>
<dbReference type="InterPro" id="IPR014710">
    <property type="entry name" value="RmlC-like_jellyroll"/>
</dbReference>
<dbReference type="AlphaFoldDB" id="A0A2R5GST1"/>
<gene>
    <name evidence="4" type="ORF">FCC1311_095922</name>
</gene>
<dbReference type="Proteomes" id="UP000241890">
    <property type="component" value="Unassembled WGS sequence"/>
</dbReference>
<dbReference type="PROSITE" id="PS50042">
    <property type="entry name" value="CNMP_BINDING_3"/>
    <property type="match status" value="2"/>
</dbReference>
<proteinExistence type="predicted"/>
<dbReference type="SUPFAM" id="SSF51206">
    <property type="entry name" value="cAMP-binding domain-like"/>
    <property type="match status" value="2"/>
</dbReference>
<keyword evidence="5" id="KW-1185">Reference proteome</keyword>
<evidence type="ECO:0000259" key="2">
    <source>
        <dbReference type="PROSITE" id="PS50042"/>
    </source>
</evidence>
<dbReference type="OrthoDB" id="261960at2759"/>
<feature type="region of interest" description="Disordered" evidence="1">
    <location>
        <begin position="1"/>
        <end position="30"/>
    </location>
</feature>
<evidence type="ECO:0000259" key="3">
    <source>
        <dbReference type="PROSITE" id="PS51397"/>
    </source>
</evidence>